<dbReference type="Gene3D" id="1.20.5.110">
    <property type="match status" value="1"/>
</dbReference>
<dbReference type="OrthoDB" id="364348at2759"/>
<dbReference type="GO" id="GO:0012505">
    <property type="term" value="C:endomembrane system"/>
    <property type="evidence" value="ECO:0007669"/>
    <property type="project" value="TreeGrafter"/>
</dbReference>
<dbReference type="InterPro" id="IPR045242">
    <property type="entry name" value="Syntaxin"/>
</dbReference>
<dbReference type="SUPFAM" id="SSF47661">
    <property type="entry name" value="t-snare proteins"/>
    <property type="match status" value="1"/>
</dbReference>
<keyword evidence="2" id="KW-0812">Transmembrane</keyword>
<dbReference type="GO" id="GO:0048278">
    <property type="term" value="P:vesicle docking"/>
    <property type="evidence" value="ECO:0007669"/>
    <property type="project" value="TreeGrafter"/>
</dbReference>
<dbReference type="PROSITE" id="PS00914">
    <property type="entry name" value="SYNTAXIN"/>
    <property type="match status" value="1"/>
</dbReference>
<organism evidence="4 5">
    <name type="scientific">Gonapodya prolifera (strain JEL478)</name>
    <name type="common">Monoblepharis prolifera</name>
    <dbReference type="NCBI Taxonomy" id="1344416"/>
    <lineage>
        <taxon>Eukaryota</taxon>
        <taxon>Fungi</taxon>
        <taxon>Fungi incertae sedis</taxon>
        <taxon>Chytridiomycota</taxon>
        <taxon>Chytridiomycota incertae sedis</taxon>
        <taxon>Monoblepharidomycetes</taxon>
        <taxon>Monoblepharidales</taxon>
        <taxon>Gonapodyaceae</taxon>
        <taxon>Gonapodya</taxon>
    </lineage>
</organism>
<dbReference type="InterPro" id="IPR006011">
    <property type="entry name" value="Syntaxin_N"/>
</dbReference>
<keyword evidence="2" id="KW-1133">Transmembrane helix</keyword>
<keyword evidence="2" id="KW-0472">Membrane</keyword>
<dbReference type="Pfam" id="PF14523">
    <property type="entry name" value="Syntaxin_2"/>
    <property type="match status" value="1"/>
</dbReference>
<dbReference type="AlphaFoldDB" id="A0A139A1Q6"/>
<dbReference type="Pfam" id="PF05739">
    <property type="entry name" value="SNARE"/>
    <property type="match status" value="1"/>
</dbReference>
<dbReference type="SMART" id="SM00397">
    <property type="entry name" value="t_SNARE"/>
    <property type="match status" value="1"/>
</dbReference>
<dbReference type="STRING" id="1344416.A0A139A1Q6"/>
<dbReference type="InterPro" id="IPR010989">
    <property type="entry name" value="SNARE"/>
</dbReference>
<dbReference type="Gene3D" id="1.20.58.70">
    <property type="match status" value="1"/>
</dbReference>
<dbReference type="CDD" id="cd15840">
    <property type="entry name" value="SNARE_Qa"/>
    <property type="match status" value="1"/>
</dbReference>
<dbReference type="GO" id="GO:0006896">
    <property type="term" value="P:Golgi to vacuole transport"/>
    <property type="evidence" value="ECO:0007669"/>
    <property type="project" value="TreeGrafter"/>
</dbReference>
<accession>A0A139A1Q6</accession>
<dbReference type="EMBL" id="KQ965816">
    <property type="protein sequence ID" value="KXS10681.1"/>
    <property type="molecule type" value="Genomic_DNA"/>
</dbReference>
<protein>
    <submittedName>
        <fullName evidence="4">t-SNARE</fullName>
    </submittedName>
</protein>
<dbReference type="InterPro" id="IPR006012">
    <property type="entry name" value="Syntaxin/epimorphin_CS"/>
</dbReference>
<dbReference type="PANTHER" id="PTHR19957">
    <property type="entry name" value="SYNTAXIN"/>
    <property type="match status" value="1"/>
</dbReference>
<evidence type="ECO:0000256" key="1">
    <source>
        <dbReference type="ARBA" id="ARBA00009063"/>
    </source>
</evidence>
<dbReference type="GO" id="GO:0031201">
    <property type="term" value="C:SNARE complex"/>
    <property type="evidence" value="ECO:0007669"/>
    <property type="project" value="TreeGrafter"/>
</dbReference>
<name>A0A139A1Q6_GONPJ</name>
<evidence type="ECO:0000256" key="2">
    <source>
        <dbReference type="SAM" id="Phobius"/>
    </source>
</evidence>
<keyword evidence="5" id="KW-1185">Reference proteome</keyword>
<reference evidence="4 5" key="1">
    <citation type="journal article" date="2015" name="Genome Biol. Evol.">
        <title>Phylogenomic analyses indicate that early fungi evolved digesting cell walls of algal ancestors of land plants.</title>
        <authorList>
            <person name="Chang Y."/>
            <person name="Wang S."/>
            <person name="Sekimoto S."/>
            <person name="Aerts A.L."/>
            <person name="Choi C."/>
            <person name="Clum A."/>
            <person name="LaButti K.M."/>
            <person name="Lindquist E.A."/>
            <person name="Yee Ngan C."/>
            <person name="Ohm R.A."/>
            <person name="Salamov A.A."/>
            <person name="Grigoriev I.V."/>
            <person name="Spatafora J.W."/>
            <person name="Berbee M.L."/>
        </authorList>
    </citation>
    <scope>NUCLEOTIDE SEQUENCE [LARGE SCALE GENOMIC DNA]</scope>
    <source>
        <strain evidence="4 5">JEL478</strain>
    </source>
</reference>
<dbReference type="GO" id="GO:0006886">
    <property type="term" value="P:intracellular protein transport"/>
    <property type="evidence" value="ECO:0007669"/>
    <property type="project" value="InterPro"/>
</dbReference>
<comment type="similarity">
    <text evidence="1">Belongs to the syntaxin family.</text>
</comment>
<dbReference type="GO" id="GO:0000149">
    <property type="term" value="F:SNARE binding"/>
    <property type="evidence" value="ECO:0007669"/>
    <property type="project" value="TreeGrafter"/>
</dbReference>
<feature type="domain" description="T-SNARE coiled-coil homology" evidence="3">
    <location>
        <begin position="167"/>
        <end position="229"/>
    </location>
</feature>
<evidence type="ECO:0000313" key="5">
    <source>
        <dbReference type="Proteomes" id="UP000070544"/>
    </source>
</evidence>
<proteinExistence type="inferred from homology"/>
<dbReference type="PROSITE" id="PS50192">
    <property type="entry name" value="T_SNARE"/>
    <property type="match status" value="1"/>
</dbReference>
<feature type="transmembrane region" description="Helical" evidence="2">
    <location>
        <begin position="240"/>
        <end position="259"/>
    </location>
</feature>
<dbReference type="InterPro" id="IPR000727">
    <property type="entry name" value="T_SNARE_dom"/>
</dbReference>
<sequence length="260" mass="29194">MSFGDATDLESGRDQLDDDRAFRLSTDAISRSIFSMASNTAQIQRLSATLGTNRDNAALRAKLHSLTEDTRMMIRQTVFDIKKLSSPSTIQNKQRLNAQSKLGRDMEDVLKRFQAVSKVVAENERSLLEQVKAQDDDDDDVNAPLMARSSGKSAQIQLLDNEIEYNDAIIAEREEDLKQIETSILEVNEIFRDLGTIVHEQQYMLDNIESNVVSVASNVETANVELRTASRYQKLARNKMCWLLLIVAITAAVIILTLTL</sequence>
<dbReference type="GO" id="GO:0005484">
    <property type="term" value="F:SNAP receptor activity"/>
    <property type="evidence" value="ECO:0007669"/>
    <property type="project" value="InterPro"/>
</dbReference>
<evidence type="ECO:0000313" key="4">
    <source>
        <dbReference type="EMBL" id="KXS10681.1"/>
    </source>
</evidence>
<gene>
    <name evidence="4" type="ORF">M427DRAFT_158862</name>
</gene>
<dbReference type="Proteomes" id="UP000070544">
    <property type="component" value="Unassembled WGS sequence"/>
</dbReference>
<dbReference type="OMA" id="RVHNTME"/>
<dbReference type="PANTHER" id="PTHR19957:SF38">
    <property type="entry name" value="LD27581P"/>
    <property type="match status" value="1"/>
</dbReference>
<dbReference type="GO" id="GO:0006906">
    <property type="term" value="P:vesicle fusion"/>
    <property type="evidence" value="ECO:0007669"/>
    <property type="project" value="TreeGrafter"/>
</dbReference>
<evidence type="ECO:0000259" key="3">
    <source>
        <dbReference type="PROSITE" id="PS50192"/>
    </source>
</evidence>
<dbReference type="FunFam" id="1.20.5.110:FF:000059">
    <property type="entry name" value="Related to syntaxin 12"/>
    <property type="match status" value="1"/>
</dbReference>